<accession>A0A7J5XTB9</accession>
<dbReference type="GO" id="GO:0005576">
    <property type="term" value="C:extracellular region"/>
    <property type="evidence" value="ECO:0007669"/>
    <property type="project" value="InterPro"/>
</dbReference>
<protein>
    <recommendedName>
        <fullName evidence="9">Golgi-associated plant pathogenesis-related protein 1</fullName>
    </recommendedName>
    <alternativeName>
        <fullName evidence="10">Glioma pathogenesis-related protein 2</fullName>
    </alternativeName>
</protein>
<feature type="region of interest" description="Disordered" evidence="11">
    <location>
        <begin position="1"/>
        <end position="81"/>
    </location>
</feature>
<feature type="compositionally biased region" description="Low complexity" evidence="11">
    <location>
        <begin position="62"/>
        <end position="73"/>
    </location>
</feature>
<comment type="similarity">
    <text evidence="1">Belongs to the CRISP family.</text>
</comment>
<keyword evidence="14" id="KW-1185">Reference proteome</keyword>
<comment type="subcellular location">
    <subcellularLocation>
        <location evidence="7">Golgi apparatus membrane</location>
        <topology evidence="7">Lipid-anchor</topology>
    </subcellularLocation>
</comment>
<reference evidence="13 14" key="1">
    <citation type="submission" date="2020-03" db="EMBL/GenBank/DDBJ databases">
        <title>Dissostichus mawsoni Genome sequencing and assembly.</title>
        <authorList>
            <person name="Park H."/>
        </authorList>
    </citation>
    <scope>NUCLEOTIDE SEQUENCE [LARGE SCALE GENOMIC DNA]</scope>
    <source>
        <strain evidence="13">DM0001</strain>
        <tissue evidence="13">Muscle</tissue>
    </source>
</reference>
<evidence type="ECO:0000256" key="4">
    <source>
        <dbReference type="ARBA" id="ARBA00023054"/>
    </source>
</evidence>
<evidence type="ECO:0000256" key="5">
    <source>
        <dbReference type="ARBA" id="ARBA00023136"/>
    </source>
</evidence>
<evidence type="ECO:0000256" key="6">
    <source>
        <dbReference type="ARBA" id="ARBA00023288"/>
    </source>
</evidence>
<dbReference type="InterPro" id="IPR014044">
    <property type="entry name" value="CAP_dom"/>
</dbReference>
<keyword evidence="2" id="KW-0519">Myristate</keyword>
<organism evidence="13 14">
    <name type="scientific">Dissostichus mawsoni</name>
    <name type="common">Antarctic cod</name>
    <dbReference type="NCBI Taxonomy" id="36200"/>
    <lineage>
        <taxon>Eukaryota</taxon>
        <taxon>Metazoa</taxon>
        <taxon>Chordata</taxon>
        <taxon>Craniata</taxon>
        <taxon>Vertebrata</taxon>
        <taxon>Euteleostomi</taxon>
        <taxon>Actinopterygii</taxon>
        <taxon>Neopterygii</taxon>
        <taxon>Teleostei</taxon>
        <taxon>Neoteleostei</taxon>
        <taxon>Acanthomorphata</taxon>
        <taxon>Eupercaria</taxon>
        <taxon>Perciformes</taxon>
        <taxon>Notothenioidei</taxon>
        <taxon>Nototheniidae</taxon>
        <taxon>Dissostichus</taxon>
    </lineage>
</organism>
<evidence type="ECO:0000256" key="9">
    <source>
        <dbReference type="ARBA" id="ARBA00069728"/>
    </source>
</evidence>
<dbReference type="Gene3D" id="3.40.33.10">
    <property type="entry name" value="CAP"/>
    <property type="match status" value="1"/>
</dbReference>
<evidence type="ECO:0000256" key="7">
    <source>
        <dbReference type="ARBA" id="ARBA00037794"/>
    </source>
</evidence>
<name>A0A7J5XTB9_DISMA</name>
<evidence type="ECO:0000256" key="1">
    <source>
        <dbReference type="ARBA" id="ARBA00009923"/>
    </source>
</evidence>
<evidence type="ECO:0000313" key="14">
    <source>
        <dbReference type="Proteomes" id="UP000518266"/>
    </source>
</evidence>
<keyword evidence="4" id="KW-0175">Coiled coil</keyword>
<dbReference type="Pfam" id="PF00188">
    <property type="entry name" value="CAP"/>
    <property type="match status" value="1"/>
</dbReference>
<proteinExistence type="inferred from homology"/>
<keyword evidence="5" id="KW-0472">Membrane</keyword>
<dbReference type="InterPro" id="IPR001283">
    <property type="entry name" value="CRISP-related"/>
</dbReference>
<evidence type="ECO:0000256" key="3">
    <source>
        <dbReference type="ARBA" id="ARBA00023034"/>
    </source>
</evidence>
<comment type="caution">
    <text evidence="13">The sequence shown here is derived from an EMBL/GenBank/DDBJ whole genome shotgun (WGS) entry which is preliminary data.</text>
</comment>
<dbReference type="InterPro" id="IPR034113">
    <property type="entry name" value="SCP_GAPR1-like"/>
</dbReference>
<dbReference type="CDD" id="cd05382">
    <property type="entry name" value="CAP_GAPR1-like"/>
    <property type="match status" value="1"/>
</dbReference>
<dbReference type="GO" id="GO:0000139">
    <property type="term" value="C:Golgi membrane"/>
    <property type="evidence" value="ECO:0007669"/>
    <property type="project" value="UniProtKB-SubCell"/>
</dbReference>
<evidence type="ECO:0000256" key="11">
    <source>
        <dbReference type="SAM" id="MobiDB-lite"/>
    </source>
</evidence>
<dbReference type="PROSITE" id="PS01009">
    <property type="entry name" value="CRISP_1"/>
    <property type="match status" value="1"/>
</dbReference>
<dbReference type="SUPFAM" id="SSF55797">
    <property type="entry name" value="PR-1-like"/>
    <property type="match status" value="1"/>
</dbReference>
<evidence type="ECO:0000256" key="2">
    <source>
        <dbReference type="ARBA" id="ARBA00022707"/>
    </source>
</evidence>
<dbReference type="InterPro" id="IPR018244">
    <property type="entry name" value="Allrgn_V5/Tpx1_CS"/>
</dbReference>
<dbReference type="AlphaFoldDB" id="A0A7J5XTB9"/>
<keyword evidence="3" id="KW-0333">Golgi apparatus</keyword>
<dbReference type="InterPro" id="IPR035940">
    <property type="entry name" value="CAP_sf"/>
</dbReference>
<dbReference type="Proteomes" id="UP000518266">
    <property type="component" value="Unassembled WGS sequence"/>
</dbReference>
<evidence type="ECO:0000313" key="13">
    <source>
        <dbReference type="EMBL" id="KAF3839809.1"/>
    </source>
</evidence>
<dbReference type="OrthoDB" id="337038at2759"/>
<sequence length="391" mass="42828">MLRPGGRGLRITGKRGMLVLQRCGSKAQSPKRPKLKEGSYDTRQKKKKAVRPTATRRGILHSGNSCRGKSSSSPAADRDPLSRAAKPSLVAISSTACFAWTLFPHRQGATAVRSAAAIHHPVATLEQTLAQRSSKVPSPKDTQQLLLRGSCGAQGTQQHALWLHLLRHAAVNRHGHSLTQTRSRIAPVFRVEVNRGPSDLSNTKPYDCYSTRCPEAPERNIYLVNPAIAQALVIDETQECISGSSNCGSASYKLSHKAAVLAEQILLKASCVSTMGKSASKQFSDEVLQCHNEFRRTHQASSLKLSSKLSKEATRYAESLASTRILKHSAESSRGNFGENLAWASYDQSGKDVTDRWYDEVKQYNFNRPGFSSGTGHFTAMVWKSSNKLGR</sequence>
<evidence type="ECO:0000259" key="12">
    <source>
        <dbReference type="SMART" id="SM00198"/>
    </source>
</evidence>
<evidence type="ECO:0000256" key="10">
    <source>
        <dbReference type="ARBA" id="ARBA00075475"/>
    </source>
</evidence>
<feature type="domain" description="SCP" evidence="12">
    <location>
        <begin position="282"/>
        <end position="390"/>
    </location>
</feature>
<evidence type="ECO:0000256" key="8">
    <source>
        <dbReference type="ARBA" id="ARBA00063947"/>
    </source>
</evidence>
<gene>
    <name evidence="13" type="ORF">F7725_018526</name>
</gene>
<dbReference type="FunFam" id="3.40.33.10:FF:000015">
    <property type="entry name" value="Golgi-associated plant pathogenesis-related protein 1"/>
    <property type="match status" value="1"/>
</dbReference>
<dbReference type="SMART" id="SM00198">
    <property type="entry name" value="SCP"/>
    <property type="match status" value="1"/>
</dbReference>
<comment type="subunit">
    <text evidence="8">Homodimer. Interacts with CAV1.</text>
</comment>
<dbReference type="PANTHER" id="PTHR10334">
    <property type="entry name" value="CYSTEINE-RICH SECRETORY PROTEIN-RELATED"/>
    <property type="match status" value="1"/>
</dbReference>
<keyword evidence="6" id="KW-0449">Lipoprotein</keyword>
<dbReference type="EMBL" id="JAAKFY010000021">
    <property type="protein sequence ID" value="KAF3839809.1"/>
    <property type="molecule type" value="Genomic_DNA"/>
</dbReference>